<dbReference type="InterPro" id="IPR011051">
    <property type="entry name" value="RmlC_Cupin_sf"/>
</dbReference>
<evidence type="ECO:0000313" key="3">
    <source>
        <dbReference type="EMBL" id="ORX12313.1"/>
    </source>
</evidence>
<organism evidence="3 4">
    <name type="scientific">Mycolicibacterium wolinskyi</name>
    <dbReference type="NCBI Taxonomy" id="59750"/>
    <lineage>
        <taxon>Bacteria</taxon>
        <taxon>Bacillati</taxon>
        <taxon>Actinomycetota</taxon>
        <taxon>Actinomycetes</taxon>
        <taxon>Mycobacteriales</taxon>
        <taxon>Mycobacteriaceae</taxon>
        <taxon>Mycolicibacterium</taxon>
    </lineage>
</organism>
<dbReference type="PROSITE" id="PS50943">
    <property type="entry name" value="HTH_CROC1"/>
    <property type="match status" value="1"/>
</dbReference>
<accession>A0A1X2F1J4</accession>
<feature type="domain" description="HTH cro/C1-type" evidence="2">
    <location>
        <begin position="19"/>
        <end position="73"/>
    </location>
</feature>
<dbReference type="InterPro" id="IPR010982">
    <property type="entry name" value="Lambda_DNA-bd_dom_sf"/>
</dbReference>
<gene>
    <name evidence="3" type="ORF">AWC31_30395</name>
</gene>
<dbReference type="GO" id="GO:0005829">
    <property type="term" value="C:cytosol"/>
    <property type="evidence" value="ECO:0007669"/>
    <property type="project" value="TreeGrafter"/>
</dbReference>
<evidence type="ECO:0000256" key="1">
    <source>
        <dbReference type="ARBA" id="ARBA00023125"/>
    </source>
</evidence>
<dbReference type="Gene3D" id="2.60.120.10">
    <property type="entry name" value="Jelly Rolls"/>
    <property type="match status" value="1"/>
</dbReference>
<dbReference type="GO" id="GO:0003677">
    <property type="term" value="F:DNA binding"/>
    <property type="evidence" value="ECO:0007669"/>
    <property type="project" value="UniProtKB-KW"/>
</dbReference>
<dbReference type="InterPro" id="IPR001387">
    <property type="entry name" value="Cro/C1-type_HTH"/>
</dbReference>
<dbReference type="CDD" id="cd02209">
    <property type="entry name" value="cupin_XRE_C"/>
    <property type="match status" value="1"/>
</dbReference>
<dbReference type="SUPFAM" id="SSF51182">
    <property type="entry name" value="RmlC-like cupins"/>
    <property type="match status" value="1"/>
</dbReference>
<dbReference type="EMBL" id="LQQA01000029">
    <property type="protein sequence ID" value="ORX12313.1"/>
    <property type="molecule type" value="Genomic_DNA"/>
</dbReference>
<sequence length="196" mass="20861">MRPVHPSASGDPVRIGARLRAARKSQGMTIEQVAVACGLSGGFLSRVERDETSPSVATLVSLCQVLSLDVGSLFKDSDTGVVPLASAPAVHMGGRGAFERLLTPRAQAKVQVLRSTLEPGSTGGDEMFTVNCDVEVTHVLSGVMEIRLPTETFVLNEGDTLTMPGREPYTWRNPSDQPAEVVWVLCPAAWSGTITD</sequence>
<evidence type="ECO:0000259" key="2">
    <source>
        <dbReference type="PROSITE" id="PS50943"/>
    </source>
</evidence>
<dbReference type="SMART" id="SM00530">
    <property type="entry name" value="HTH_XRE"/>
    <property type="match status" value="1"/>
</dbReference>
<dbReference type="PANTHER" id="PTHR46797:SF1">
    <property type="entry name" value="METHYLPHOSPHONATE SYNTHASE"/>
    <property type="match status" value="1"/>
</dbReference>
<evidence type="ECO:0000313" key="4">
    <source>
        <dbReference type="Proteomes" id="UP000193964"/>
    </source>
</evidence>
<dbReference type="InterPro" id="IPR013096">
    <property type="entry name" value="Cupin_2"/>
</dbReference>
<dbReference type="CDD" id="cd00093">
    <property type="entry name" value="HTH_XRE"/>
    <property type="match status" value="1"/>
</dbReference>
<dbReference type="OrthoDB" id="3172468at2"/>
<reference evidence="3 4" key="1">
    <citation type="submission" date="2016-01" db="EMBL/GenBank/DDBJ databases">
        <title>The new phylogeny of the genus Mycobacterium.</title>
        <authorList>
            <person name="Tarcisio F."/>
            <person name="Conor M."/>
            <person name="Antonella G."/>
            <person name="Elisabetta G."/>
            <person name="Giulia F.S."/>
            <person name="Sara T."/>
            <person name="Anna F."/>
            <person name="Clotilde B."/>
            <person name="Roberto B."/>
            <person name="Veronica D.S."/>
            <person name="Fabio R."/>
            <person name="Monica P."/>
            <person name="Olivier J."/>
            <person name="Enrico T."/>
            <person name="Nicola S."/>
        </authorList>
    </citation>
    <scope>NUCLEOTIDE SEQUENCE [LARGE SCALE GENOMIC DNA]</scope>
    <source>
        <strain evidence="3 4">ATCC 700010</strain>
    </source>
</reference>
<dbReference type="InterPro" id="IPR050807">
    <property type="entry name" value="TransReg_Diox_bact_type"/>
</dbReference>
<dbReference type="RefSeq" id="WP_085146017.1">
    <property type="nucleotide sequence ID" value="NZ_JACKUA010000030.1"/>
</dbReference>
<dbReference type="Proteomes" id="UP000193964">
    <property type="component" value="Unassembled WGS sequence"/>
</dbReference>
<dbReference type="InterPro" id="IPR014710">
    <property type="entry name" value="RmlC-like_jellyroll"/>
</dbReference>
<dbReference type="Pfam" id="PF13560">
    <property type="entry name" value="HTH_31"/>
    <property type="match status" value="1"/>
</dbReference>
<protein>
    <submittedName>
        <fullName evidence="3">XRE family transcriptional regulator</fullName>
    </submittedName>
</protein>
<proteinExistence type="predicted"/>
<dbReference type="GO" id="GO:0003700">
    <property type="term" value="F:DNA-binding transcription factor activity"/>
    <property type="evidence" value="ECO:0007669"/>
    <property type="project" value="TreeGrafter"/>
</dbReference>
<name>A0A1X2F1J4_9MYCO</name>
<dbReference type="Pfam" id="PF07883">
    <property type="entry name" value="Cupin_2"/>
    <property type="match status" value="1"/>
</dbReference>
<dbReference type="AlphaFoldDB" id="A0A1X2F1J4"/>
<keyword evidence="1" id="KW-0238">DNA-binding</keyword>
<dbReference type="Gene3D" id="1.10.260.40">
    <property type="entry name" value="lambda repressor-like DNA-binding domains"/>
    <property type="match status" value="1"/>
</dbReference>
<comment type="caution">
    <text evidence="3">The sequence shown here is derived from an EMBL/GenBank/DDBJ whole genome shotgun (WGS) entry which is preliminary data.</text>
</comment>
<dbReference type="PANTHER" id="PTHR46797">
    <property type="entry name" value="HTH-TYPE TRANSCRIPTIONAL REGULATOR"/>
    <property type="match status" value="1"/>
</dbReference>
<dbReference type="SUPFAM" id="SSF47413">
    <property type="entry name" value="lambda repressor-like DNA-binding domains"/>
    <property type="match status" value="1"/>
</dbReference>